<evidence type="ECO:0000313" key="3">
    <source>
        <dbReference type="EMBL" id="GAT43601.1"/>
    </source>
</evidence>
<evidence type="ECO:0000256" key="1">
    <source>
        <dbReference type="SAM" id="Coils"/>
    </source>
</evidence>
<reference evidence="3" key="1">
    <citation type="submission" date="2014-09" db="EMBL/GenBank/DDBJ databases">
        <title>Genome sequence of the luminous mushroom Mycena chlorophos for searching fungal bioluminescence genes.</title>
        <authorList>
            <person name="Tanaka Y."/>
            <person name="Kasuga D."/>
            <person name="Oba Y."/>
            <person name="Hase S."/>
            <person name="Sato K."/>
            <person name="Oba Y."/>
            <person name="Sakakibara Y."/>
        </authorList>
    </citation>
    <scope>NUCLEOTIDE SEQUENCE</scope>
</reference>
<feature type="region of interest" description="Disordered" evidence="2">
    <location>
        <begin position="197"/>
        <end position="283"/>
    </location>
</feature>
<feature type="coiled-coil region" evidence="1">
    <location>
        <begin position="121"/>
        <end position="172"/>
    </location>
</feature>
<keyword evidence="1" id="KW-0175">Coiled coil</keyword>
<protein>
    <submittedName>
        <fullName evidence="3">Uncharacterized protein</fullName>
    </submittedName>
</protein>
<name>A0ABQ0L1E4_MYCCL</name>
<proteinExistence type="predicted"/>
<keyword evidence="4" id="KW-1185">Reference proteome</keyword>
<dbReference type="Proteomes" id="UP000815677">
    <property type="component" value="Unassembled WGS sequence"/>
</dbReference>
<dbReference type="PANTHER" id="PTHR31058">
    <property type="entry name" value="ZINC FINGER C4H2 DOMAIN-CONTAINING PROTEIN"/>
    <property type="match status" value="1"/>
</dbReference>
<dbReference type="InterPro" id="IPR018482">
    <property type="entry name" value="Znf-C4H2"/>
</dbReference>
<evidence type="ECO:0000256" key="2">
    <source>
        <dbReference type="SAM" id="MobiDB-lite"/>
    </source>
</evidence>
<sequence length="283" mass="30843">MSHEPRFVFFSPPLTVSPADTQVRPPPTRTRNSNGVQAQPQASSTSKFQAQPQPHSQASTSQPVALPASPKKSKAPVPQPIVAKGDWTKDLVQLAKTAELKKHALTLQIHTAHILSAHASLDEKGRALEDVREQRNRLDSERKRLIDCLAQINEDRNTADLLEASLERERTQLRSKINTLSAGEYAVAKEEVDRLRRDLGQEPLPSLQETLDGKGNGYLEERRTAAASTPGDGNGTKKRKRTNTTVVTTTAAPADGPNEPAPLVAKRPRGRPRKNPIPVAASG</sequence>
<dbReference type="EMBL" id="DF839208">
    <property type="protein sequence ID" value="GAT43601.1"/>
    <property type="molecule type" value="Genomic_DNA"/>
</dbReference>
<dbReference type="Pfam" id="PF10146">
    <property type="entry name" value="zf-C4H2"/>
    <property type="match status" value="1"/>
</dbReference>
<dbReference type="PANTHER" id="PTHR31058:SF2">
    <property type="entry name" value="ZINC FINGER C4H2 DOMAIN-CONTAINING PROTEIN"/>
    <property type="match status" value="1"/>
</dbReference>
<accession>A0ABQ0L1E4</accession>
<evidence type="ECO:0000313" key="4">
    <source>
        <dbReference type="Proteomes" id="UP000815677"/>
    </source>
</evidence>
<organism evidence="3 4">
    <name type="scientific">Mycena chlorophos</name>
    <name type="common">Agaric fungus</name>
    <name type="synonym">Agaricus chlorophos</name>
    <dbReference type="NCBI Taxonomy" id="658473"/>
    <lineage>
        <taxon>Eukaryota</taxon>
        <taxon>Fungi</taxon>
        <taxon>Dikarya</taxon>
        <taxon>Basidiomycota</taxon>
        <taxon>Agaricomycotina</taxon>
        <taxon>Agaricomycetes</taxon>
        <taxon>Agaricomycetidae</taxon>
        <taxon>Agaricales</taxon>
        <taxon>Marasmiineae</taxon>
        <taxon>Mycenaceae</taxon>
        <taxon>Mycena</taxon>
    </lineage>
</organism>
<feature type="compositionally biased region" description="Polar residues" evidence="2">
    <location>
        <begin position="29"/>
        <end position="62"/>
    </location>
</feature>
<feature type="region of interest" description="Disordered" evidence="2">
    <location>
        <begin position="1"/>
        <end position="81"/>
    </location>
</feature>
<gene>
    <name evidence="3" type="ORF">MCHLO_01274</name>
</gene>